<dbReference type="EMBL" id="SRME01000002">
    <property type="protein sequence ID" value="TGG88445.1"/>
    <property type="molecule type" value="Genomic_DNA"/>
</dbReference>
<keyword evidence="4 8" id="KW-0694">RNA-binding</keyword>
<comment type="function">
    <text evidence="1 8">Binds directly to 16S ribosomal RNA.</text>
</comment>
<proteinExistence type="inferred from homology"/>
<dbReference type="PANTHER" id="PTHR33398:SF1">
    <property type="entry name" value="SMALL RIBOSOMAL SUBUNIT PROTEIN BS20C"/>
    <property type="match status" value="1"/>
</dbReference>
<reference evidence="10 12" key="1">
    <citation type="submission" date="2016-10" db="EMBL/GenBank/DDBJ databases">
        <authorList>
            <person name="de Groot N.N."/>
        </authorList>
    </citation>
    <scope>NUCLEOTIDE SEQUENCE [LARGE SCALE GENOMIC DNA]</scope>
    <source>
        <strain evidence="10 12">WG14</strain>
    </source>
</reference>
<keyword evidence="3 8" id="KW-0699">rRNA-binding</keyword>
<keyword evidence="5 8" id="KW-0689">Ribosomal protein</keyword>
<name>A0A1G6K754_9BACT</name>
<protein>
    <recommendedName>
        <fullName evidence="7 8">Small ribosomal subunit protein bS20</fullName>
    </recommendedName>
</protein>
<evidence type="ECO:0000313" key="10">
    <source>
        <dbReference type="EMBL" id="SDC26763.1"/>
    </source>
</evidence>
<dbReference type="Proteomes" id="UP000199322">
    <property type="component" value="Unassembled WGS sequence"/>
</dbReference>
<feature type="region of interest" description="Disordered" evidence="9">
    <location>
        <begin position="1"/>
        <end position="23"/>
    </location>
</feature>
<comment type="similarity">
    <text evidence="2 8">Belongs to the bacterial ribosomal protein bS20 family.</text>
</comment>
<evidence type="ECO:0000256" key="7">
    <source>
        <dbReference type="ARBA" id="ARBA00035136"/>
    </source>
</evidence>
<evidence type="ECO:0000313" key="12">
    <source>
        <dbReference type="Proteomes" id="UP000199322"/>
    </source>
</evidence>
<dbReference type="RefSeq" id="WP_091402945.1">
    <property type="nucleotide sequence ID" value="NZ_FMYV01000002.1"/>
</dbReference>
<dbReference type="HAMAP" id="MF_00500">
    <property type="entry name" value="Ribosomal_bS20"/>
    <property type="match status" value="1"/>
</dbReference>
<dbReference type="Pfam" id="PF01649">
    <property type="entry name" value="Ribosomal_S20p"/>
    <property type="match status" value="1"/>
</dbReference>
<evidence type="ECO:0000256" key="8">
    <source>
        <dbReference type="HAMAP-Rule" id="MF_00500"/>
    </source>
</evidence>
<dbReference type="InterPro" id="IPR036510">
    <property type="entry name" value="Ribosomal_bS20_sf"/>
</dbReference>
<keyword evidence="6 8" id="KW-0687">Ribonucleoprotein</keyword>
<evidence type="ECO:0000256" key="6">
    <source>
        <dbReference type="ARBA" id="ARBA00023274"/>
    </source>
</evidence>
<dbReference type="NCBIfam" id="TIGR00029">
    <property type="entry name" value="S20"/>
    <property type="match status" value="1"/>
</dbReference>
<dbReference type="SUPFAM" id="SSF46992">
    <property type="entry name" value="Ribosomal protein S20"/>
    <property type="match status" value="1"/>
</dbReference>
<dbReference type="Proteomes" id="UP000297288">
    <property type="component" value="Unassembled WGS sequence"/>
</dbReference>
<evidence type="ECO:0000313" key="11">
    <source>
        <dbReference type="EMBL" id="TGG88445.1"/>
    </source>
</evidence>
<dbReference type="EMBL" id="FMYV01000002">
    <property type="protein sequence ID" value="SDC26763.1"/>
    <property type="molecule type" value="Genomic_DNA"/>
</dbReference>
<keyword evidence="12" id="KW-1185">Reference proteome</keyword>
<reference evidence="11 13" key="2">
    <citation type="submission" date="2019-04" db="EMBL/GenBank/DDBJ databases">
        <title>Draft genome sequence data and analysis of a Fermenting Bacterium, Geotoga petraea strain HO-Geo1, isolated from heavy-oil petroleum reservoir in Russia.</title>
        <authorList>
            <person name="Grouzdev D.S."/>
            <person name="Semenova E.M."/>
            <person name="Sokolova D.S."/>
            <person name="Tourova T.P."/>
            <person name="Poltaraus A.B."/>
            <person name="Nazina T.N."/>
        </authorList>
    </citation>
    <scope>NUCLEOTIDE SEQUENCE [LARGE SCALE GENOMIC DNA]</scope>
    <source>
        <strain evidence="11 13">HO-Geo1</strain>
    </source>
</reference>
<dbReference type="Gene3D" id="1.20.58.110">
    <property type="entry name" value="Ribosomal protein S20"/>
    <property type="match status" value="1"/>
</dbReference>
<dbReference type="PANTHER" id="PTHR33398">
    <property type="entry name" value="30S RIBOSOMAL PROTEIN S20"/>
    <property type="match status" value="1"/>
</dbReference>
<dbReference type="GO" id="GO:0015935">
    <property type="term" value="C:small ribosomal subunit"/>
    <property type="evidence" value="ECO:0007669"/>
    <property type="project" value="TreeGrafter"/>
</dbReference>
<dbReference type="AlphaFoldDB" id="A0A1G6K754"/>
<evidence type="ECO:0000256" key="5">
    <source>
        <dbReference type="ARBA" id="ARBA00022980"/>
    </source>
</evidence>
<dbReference type="InterPro" id="IPR002583">
    <property type="entry name" value="Ribosomal_bS20"/>
</dbReference>
<dbReference type="OrthoDB" id="9808392at2"/>
<evidence type="ECO:0000256" key="2">
    <source>
        <dbReference type="ARBA" id="ARBA00007634"/>
    </source>
</evidence>
<gene>
    <name evidence="8" type="primary">rpsT</name>
    <name evidence="11" type="ORF">E4650_05215</name>
    <name evidence="10" type="ORF">SAMN04488588_0762</name>
</gene>
<organism evidence="10 12">
    <name type="scientific">Geotoga petraea</name>
    <dbReference type="NCBI Taxonomy" id="28234"/>
    <lineage>
        <taxon>Bacteria</taxon>
        <taxon>Thermotogati</taxon>
        <taxon>Thermotogota</taxon>
        <taxon>Thermotogae</taxon>
        <taxon>Petrotogales</taxon>
        <taxon>Petrotogaceae</taxon>
        <taxon>Geotoga</taxon>
    </lineage>
</organism>
<evidence type="ECO:0000313" key="13">
    <source>
        <dbReference type="Proteomes" id="UP000297288"/>
    </source>
</evidence>
<dbReference type="GO" id="GO:0005829">
    <property type="term" value="C:cytosol"/>
    <property type="evidence" value="ECO:0007669"/>
    <property type="project" value="TreeGrafter"/>
</dbReference>
<dbReference type="GO" id="GO:0003735">
    <property type="term" value="F:structural constituent of ribosome"/>
    <property type="evidence" value="ECO:0007669"/>
    <property type="project" value="InterPro"/>
</dbReference>
<sequence>MPNTKSAKKRVLQNEKRRMRNKSVKTRIKNQIKVLKLKMETEGTEREDLLNELSNTFKVIDKAASKGIIHKRTASRKKSRLHKHVKEYLGEVAPE</sequence>
<dbReference type="GO" id="GO:0006412">
    <property type="term" value="P:translation"/>
    <property type="evidence" value="ECO:0007669"/>
    <property type="project" value="UniProtKB-UniRule"/>
</dbReference>
<dbReference type="FunFam" id="1.20.58.110:FF:000001">
    <property type="entry name" value="30S ribosomal protein S20"/>
    <property type="match status" value="1"/>
</dbReference>
<dbReference type="GO" id="GO:0070181">
    <property type="term" value="F:small ribosomal subunit rRNA binding"/>
    <property type="evidence" value="ECO:0007669"/>
    <property type="project" value="TreeGrafter"/>
</dbReference>
<dbReference type="STRING" id="28234.SAMN04488588_0762"/>
<evidence type="ECO:0000256" key="1">
    <source>
        <dbReference type="ARBA" id="ARBA00003134"/>
    </source>
</evidence>
<evidence type="ECO:0000256" key="9">
    <source>
        <dbReference type="SAM" id="MobiDB-lite"/>
    </source>
</evidence>
<accession>A0A1G6K754</accession>
<evidence type="ECO:0000256" key="3">
    <source>
        <dbReference type="ARBA" id="ARBA00022730"/>
    </source>
</evidence>
<evidence type="ECO:0000256" key="4">
    <source>
        <dbReference type="ARBA" id="ARBA00022884"/>
    </source>
</evidence>